<evidence type="ECO:0000256" key="2">
    <source>
        <dbReference type="ARBA" id="ARBA00023125"/>
    </source>
</evidence>
<dbReference type="Pfam" id="PF00392">
    <property type="entry name" value="GntR"/>
    <property type="match status" value="1"/>
</dbReference>
<dbReference type="InterPro" id="IPR036388">
    <property type="entry name" value="WH-like_DNA-bd_sf"/>
</dbReference>
<dbReference type="GO" id="GO:0045892">
    <property type="term" value="P:negative regulation of DNA-templated transcription"/>
    <property type="evidence" value="ECO:0007669"/>
    <property type="project" value="TreeGrafter"/>
</dbReference>
<dbReference type="Proteomes" id="UP000179243">
    <property type="component" value="Unassembled WGS sequence"/>
</dbReference>
<dbReference type="InterPro" id="IPR036390">
    <property type="entry name" value="WH_DNA-bd_sf"/>
</dbReference>
<gene>
    <name evidence="5" type="ORF">A2519_17125</name>
</gene>
<evidence type="ECO:0000256" key="3">
    <source>
        <dbReference type="ARBA" id="ARBA00023163"/>
    </source>
</evidence>
<feature type="domain" description="HTH gntR-type" evidence="4">
    <location>
        <begin position="1"/>
        <end position="68"/>
    </location>
</feature>
<dbReference type="SUPFAM" id="SSF46785">
    <property type="entry name" value="Winged helix' DNA-binding domain"/>
    <property type="match status" value="1"/>
</dbReference>
<dbReference type="InterPro" id="IPR000524">
    <property type="entry name" value="Tscrpt_reg_HTH_GntR"/>
</dbReference>
<keyword evidence="3" id="KW-0804">Transcription</keyword>
<evidence type="ECO:0000256" key="1">
    <source>
        <dbReference type="ARBA" id="ARBA00023015"/>
    </source>
</evidence>
<evidence type="ECO:0000259" key="4">
    <source>
        <dbReference type="PROSITE" id="PS50949"/>
    </source>
</evidence>
<proteinExistence type="predicted"/>
<dbReference type="InterPro" id="IPR028082">
    <property type="entry name" value="Peripla_BP_I"/>
</dbReference>
<dbReference type="CDD" id="cd07377">
    <property type="entry name" value="WHTH_GntR"/>
    <property type="match status" value="1"/>
</dbReference>
<dbReference type="InterPro" id="IPR050679">
    <property type="entry name" value="Bact_HTH_transcr_reg"/>
</dbReference>
<dbReference type="AlphaFoldDB" id="A0A1F7F345"/>
<organism evidence="5 6">
    <name type="scientific">Candidatus Raymondbacteria bacterium RIFOXYD12_FULL_49_13</name>
    <dbReference type="NCBI Taxonomy" id="1817890"/>
    <lineage>
        <taxon>Bacteria</taxon>
        <taxon>Raymondiibacteriota</taxon>
    </lineage>
</organism>
<dbReference type="PANTHER" id="PTHR44846:SF12">
    <property type="entry name" value="HTH-TYPE TRANSCRIPTIONAL REGULATOR TRER"/>
    <property type="match status" value="1"/>
</dbReference>
<dbReference type="PANTHER" id="PTHR44846">
    <property type="entry name" value="MANNOSYL-D-GLYCERATE TRANSPORT/METABOLISM SYSTEM REPRESSOR MNGR-RELATED"/>
    <property type="match status" value="1"/>
</dbReference>
<accession>A0A1F7F345</accession>
<dbReference type="EMBL" id="MFYX01000136">
    <property type="protein sequence ID" value="OGK00982.1"/>
    <property type="molecule type" value="Genomic_DNA"/>
</dbReference>
<dbReference type="SMART" id="SM00345">
    <property type="entry name" value="HTH_GNTR"/>
    <property type="match status" value="1"/>
</dbReference>
<dbReference type="SUPFAM" id="SSF53822">
    <property type="entry name" value="Periplasmic binding protein-like I"/>
    <property type="match status" value="1"/>
</dbReference>
<protein>
    <recommendedName>
        <fullName evidence="4">HTH gntR-type domain-containing protein</fullName>
    </recommendedName>
</protein>
<keyword evidence="2" id="KW-0238">DNA-binding</keyword>
<sequence>MKYLDIYAKIKADIVSGTFNQEAKLPRFEDMMRLYGCSYKTLRNAIKLLKREGIVHGIPSQGTFIKDIGKSHLYSAFSKKAPMLAMLTSLPFAYSPYYAEMYRTLVNKTTAAGGYAFLIPCGGKPVIEIIREINALNVNFLVTVEFYDSSLRRDMEELGIPIVHIDMLDTQCNKPVINPNNMQGGALALRKLHMLGHRKILFINNYLHSIQDEDTAGTYRWMGTLEESKKVETQSLRKEVLRGLTDTENSPEIRSVAGKYADYTGIIFGTGVYFQGMKRFFHENPFIKTLGMDFVLFSLNRNTEHVNGKPVYFCRWDGEKTGELAFDTLIDHGTCRPRVQFLPMYLEKSF</sequence>
<reference evidence="5 6" key="1">
    <citation type="journal article" date="2016" name="Nat. Commun.">
        <title>Thousands of microbial genomes shed light on interconnected biogeochemical processes in an aquifer system.</title>
        <authorList>
            <person name="Anantharaman K."/>
            <person name="Brown C.T."/>
            <person name="Hug L.A."/>
            <person name="Sharon I."/>
            <person name="Castelle C.J."/>
            <person name="Probst A.J."/>
            <person name="Thomas B.C."/>
            <person name="Singh A."/>
            <person name="Wilkins M.J."/>
            <person name="Karaoz U."/>
            <person name="Brodie E.L."/>
            <person name="Williams K.H."/>
            <person name="Hubbard S.S."/>
            <person name="Banfield J.F."/>
        </authorList>
    </citation>
    <scope>NUCLEOTIDE SEQUENCE [LARGE SCALE GENOMIC DNA]</scope>
</reference>
<keyword evidence="1" id="KW-0805">Transcription regulation</keyword>
<dbReference type="PROSITE" id="PS50949">
    <property type="entry name" value="HTH_GNTR"/>
    <property type="match status" value="1"/>
</dbReference>
<comment type="caution">
    <text evidence="5">The sequence shown here is derived from an EMBL/GenBank/DDBJ whole genome shotgun (WGS) entry which is preliminary data.</text>
</comment>
<evidence type="ECO:0000313" key="5">
    <source>
        <dbReference type="EMBL" id="OGK00982.1"/>
    </source>
</evidence>
<dbReference type="GO" id="GO:0003677">
    <property type="term" value="F:DNA binding"/>
    <property type="evidence" value="ECO:0007669"/>
    <property type="project" value="UniProtKB-KW"/>
</dbReference>
<evidence type="ECO:0000313" key="6">
    <source>
        <dbReference type="Proteomes" id="UP000179243"/>
    </source>
</evidence>
<dbReference type="Gene3D" id="1.10.10.10">
    <property type="entry name" value="Winged helix-like DNA-binding domain superfamily/Winged helix DNA-binding domain"/>
    <property type="match status" value="1"/>
</dbReference>
<dbReference type="GO" id="GO:0003700">
    <property type="term" value="F:DNA-binding transcription factor activity"/>
    <property type="evidence" value="ECO:0007669"/>
    <property type="project" value="InterPro"/>
</dbReference>
<name>A0A1F7F345_UNCRA</name>
<dbReference type="Gene3D" id="3.40.50.2300">
    <property type="match status" value="2"/>
</dbReference>